<dbReference type="PANTHER" id="PTHR14911">
    <property type="entry name" value="THUMP DOMAIN-CONTAINING"/>
    <property type="match status" value="1"/>
</dbReference>
<reference evidence="2 3" key="1">
    <citation type="submission" date="2015-09" db="EMBL/GenBank/DDBJ databases">
        <authorList>
            <consortium name="Pathogen Informatics"/>
        </authorList>
    </citation>
    <scope>NUCLEOTIDE SEQUENCE [LARGE SCALE GENOMIC DNA]</scope>
    <source>
        <strain evidence="2 3">2789STDY5834959</strain>
    </source>
</reference>
<dbReference type="PANTHER" id="PTHR14911:SF13">
    <property type="entry name" value="TRNA (GUANINE(6)-N2)-METHYLTRANSFERASE THUMP3"/>
    <property type="match status" value="1"/>
</dbReference>
<dbReference type="CDD" id="cd02440">
    <property type="entry name" value="AdoMet_MTases"/>
    <property type="match status" value="1"/>
</dbReference>
<dbReference type="SUPFAM" id="SSF53335">
    <property type="entry name" value="S-adenosyl-L-methionine-dependent methyltransferases"/>
    <property type="match status" value="1"/>
</dbReference>
<gene>
    <name evidence="2" type="ORF">ERS852571_00312</name>
</gene>
<organism evidence="2 3">
    <name type="scientific">Anaerostipes hadrus</name>
    <dbReference type="NCBI Taxonomy" id="649756"/>
    <lineage>
        <taxon>Bacteria</taxon>
        <taxon>Bacillati</taxon>
        <taxon>Bacillota</taxon>
        <taxon>Clostridia</taxon>
        <taxon>Lachnospirales</taxon>
        <taxon>Lachnospiraceae</taxon>
        <taxon>Anaerostipes</taxon>
    </lineage>
</organism>
<dbReference type="Proteomes" id="UP000095553">
    <property type="component" value="Unassembled WGS sequence"/>
</dbReference>
<keyword evidence="2" id="KW-0808">Transferase</keyword>
<dbReference type="EMBL" id="CYXY01000002">
    <property type="protein sequence ID" value="CUM74299.1"/>
    <property type="molecule type" value="Genomic_DNA"/>
</dbReference>
<proteinExistence type="predicted"/>
<dbReference type="Pfam" id="PF01170">
    <property type="entry name" value="UPF0020"/>
    <property type="match status" value="1"/>
</dbReference>
<dbReference type="GO" id="GO:0030488">
    <property type="term" value="P:tRNA methylation"/>
    <property type="evidence" value="ECO:0007669"/>
    <property type="project" value="TreeGrafter"/>
</dbReference>
<dbReference type="AlphaFoldDB" id="A0A173R9K7"/>
<dbReference type="RefSeq" id="WP_055072257.1">
    <property type="nucleotide sequence ID" value="NZ_CYXY01000002.1"/>
</dbReference>
<dbReference type="InterPro" id="IPR029063">
    <property type="entry name" value="SAM-dependent_MTases_sf"/>
</dbReference>
<name>A0A173R9K7_ANAHA</name>
<dbReference type="InterPro" id="IPR000241">
    <property type="entry name" value="RlmKL-like_Mtase"/>
</dbReference>
<dbReference type="Gene3D" id="3.40.50.150">
    <property type="entry name" value="Vaccinia Virus protein VP39"/>
    <property type="match status" value="1"/>
</dbReference>
<evidence type="ECO:0000313" key="3">
    <source>
        <dbReference type="Proteomes" id="UP000095553"/>
    </source>
</evidence>
<sequence length="491" mass="56531">MINRLCKRLNQNIEVRQSLSSLRQEIKDSSKRELLLSWIHDGDLDLSVFLENEDAKTRKNAALLIGDLALSSESDAVFHAYQTEDTRFVKEAYLTALKSLNAAPYVDVFRKRYEELSLYEASDDEKKHVEHELHALSELINTIEPFKKHRFLGGRQTFHCIFRTNPLHPEITAALMEESSAASSKMGVRVKTNHLNRLLPIRTYNELLFQIPGMVSCKPDADVAASVITGSNLMALLENTHEGDFPFYFRIGVKSRMGLSERSKFAKKVASKLEELTAHKLRNSTSHYEFEIRMIEGKSGDYYLLVKLNTIVDRRFSYREEFIPTSIKPVNAALLVELAKDYMIPDAQILDPFCGVGTMLIERQKVVKGNTSYGIDHSPEAIKKAIYNTNLADQIVHYINKDCFTFTHDYPFDEIFTEMPYATGQKTEAEIREVYEKFFPFAKRVLGPEGTIIMYTRNREYVKQFAVKSNFRILKEIKITQRPDSYLMILK</sequence>
<dbReference type="GO" id="GO:0016423">
    <property type="term" value="F:tRNA (guanine) methyltransferase activity"/>
    <property type="evidence" value="ECO:0007669"/>
    <property type="project" value="TreeGrafter"/>
</dbReference>
<accession>A0A173R9K7</accession>
<feature type="domain" description="Ribosomal RNA large subunit methyltransferase K/L-like methyltransferase" evidence="1">
    <location>
        <begin position="318"/>
        <end position="476"/>
    </location>
</feature>
<evidence type="ECO:0000313" key="2">
    <source>
        <dbReference type="EMBL" id="CUM74299.1"/>
    </source>
</evidence>
<keyword evidence="2" id="KW-0489">Methyltransferase</keyword>
<protein>
    <submittedName>
        <fullName evidence="2">Putative RNA methylase family UPF0020</fullName>
    </submittedName>
</protein>
<evidence type="ECO:0000259" key="1">
    <source>
        <dbReference type="Pfam" id="PF01170"/>
    </source>
</evidence>